<reference evidence="1" key="1">
    <citation type="submission" date="2020-08" db="EMBL/GenBank/DDBJ databases">
        <title>Multicomponent nature underlies the extraordinary mechanical properties of spider dragline silk.</title>
        <authorList>
            <person name="Kono N."/>
            <person name="Nakamura H."/>
            <person name="Mori M."/>
            <person name="Yoshida Y."/>
            <person name="Ohtoshi R."/>
            <person name="Malay A.D."/>
            <person name="Moran D.A.P."/>
            <person name="Tomita M."/>
            <person name="Numata K."/>
            <person name="Arakawa K."/>
        </authorList>
    </citation>
    <scope>NUCLEOTIDE SEQUENCE</scope>
</reference>
<dbReference type="AlphaFoldDB" id="A0A8X7CD90"/>
<dbReference type="OrthoDB" id="6435067at2759"/>
<evidence type="ECO:0000313" key="2">
    <source>
        <dbReference type="Proteomes" id="UP000886998"/>
    </source>
</evidence>
<organism evidence="1 2">
    <name type="scientific">Trichonephila inaurata madagascariensis</name>
    <dbReference type="NCBI Taxonomy" id="2747483"/>
    <lineage>
        <taxon>Eukaryota</taxon>
        <taxon>Metazoa</taxon>
        <taxon>Ecdysozoa</taxon>
        <taxon>Arthropoda</taxon>
        <taxon>Chelicerata</taxon>
        <taxon>Arachnida</taxon>
        <taxon>Araneae</taxon>
        <taxon>Araneomorphae</taxon>
        <taxon>Entelegynae</taxon>
        <taxon>Araneoidea</taxon>
        <taxon>Nephilidae</taxon>
        <taxon>Trichonephila</taxon>
        <taxon>Trichonephila inaurata</taxon>
    </lineage>
</organism>
<gene>
    <name evidence="1" type="ORF">TNIN_441581</name>
</gene>
<accession>A0A8X7CD90</accession>
<dbReference type="Proteomes" id="UP000886998">
    <property type="component" value="Unassembled WGS sequence"/>
</dbReference>
<sequence>MAMEDVLRIRKSVRCIYEDCKSLMEEFEKEAPNGEAVKMKFLTLYPIYRELKDCDDIILKNIGTDEEFEKEYNKIEGYRGKMDLVRVKNESF</sequence>
<proteinExistence type="predicted"/>
<keyword evidence="2" id="KW-1185">Reference proteome</keyword>
<protein>
    <submittedName>
        <fullName evidence="1">Uncharacterized protein</fullName>
    </submittedName>
</protein>
<name>A0A8X7CD90_9ARAC</name>
<evidence type="ECO:0000313" key="1">
    <source>
        <dbReference type="EMBL" id="GFY62090.1"/>
    </source>
</evidence>
<dbReference type="EMBL" id="BMAV01014060">
    <property type="protein sequence ID" value="GFY62090.1"/>
    <property type="molecule type" value="Genomic_DNA"/>
</dbReference>
<comment type="caution">
    <text evidence="1">The sequence shown here is derived from an EMBL/GenBank/DDBJ whole genome shotgun (WGS) entry which is preliminary data.</text>
</comment>